<dbReference type="SUPFAM" id="SSF55653">
    <property type="entry name" value="Ribosomal protein L9 C-domain"/>
    <property type="match status" value="1"/>
</dbReference>
<dbReference type="InterPro" id="IPR000244">
    <property type="entry name" value="Ribosomal_bL9"/>
</dbReference>
<evidence type="ECO:0000256" key="5">
    <source>
        <dbReference type="ARBA" id="ARBA00023274"/>
    </source>
</evidence>
<organism evidence="9 10">
    <name type="scientific">Buchnera aphidicola</name>
    <name type="common">Cinara cf. splendens/pseudotsugae 3390</name>
    <dbReference type="NCBI Taxonomy" id="2518980"/>
    <lineage>
        <taxon>Bacteria</taxon>
        <taxon>Pseudomonadati</taxon>
        <taxon>Pseudomonadota</taxon>
        <taxon>Gammaproteobacteria</taxon>
        <taxon>Enterobacterales</taxon>
        <taxon>Erwiniaceae</taxon>
        <taxon>Buchnera</taxon>
    </lineage>
</organism>
<dbReference type="OrthoDB" id="9788336at2"/>
<dbReference type="InterPro" id="IPR020070">
    <property type="entry name" value="Ribosomal_bL9_N"/>
</dbReference>
<evidence type="ECO:0000256" key="1">
    <source>
        <dbReference type="ARBA" id="ARBA00010605"/>
    </source>
</evidence>
<keyword evidence="5 7" id="KW-0687">Ribonucleoprotein</keyword>
<sequence length="149" mass="16823">MKIILLNTINNIGKKGQLISVKKGYARNYLIPTSKALLATEKNIKIFEQNRMYAEKKESKKINQAIKRVDAMKLMGSIVFFMKSSKKNKIFGSIGVKDITKTLSEIGFLVSKNEIKLPNGLLRYLGVHTIIFSPYKNISTEIQVSILSI</sequence>
<evidence type="ECO:0000256" key="6">
    <source>
        <dbReference type="ARBA" id="ARBA00035292"/>
    </source>
</evidence>
<keyword evidence="4 7" id="KW-0689">Ribosomal protein</keyword>
<dbReference type="EMBL" id="LR217692">
    <property type="protein sequence ID" value="VFP77951.1"/>
    <property type="molecule type" value="Genomic_DNA"/>
</dbReference>
<comment type="function">
    <text evidence="7">Binds to the 23S rRNA.</text>
</comment>
<dbReference type="InterPro" id="IPR020594">
    <property type="entry name" value="Ribosomal_bL9_bac/chp"/>
</dbReference>
<evidence type="ECO:0000256" key="7">
    <source>
        <dbReference type="HAMAP-Rule" id="MF_00503"/>
    </source>
</evidence>
<keyword evidence="2 7" id="KW-0699">rRNA-binding</keyword>
<evidence type="ECO:0000259" key="8">
    <source>
        <dbReference type="PROSITE" id="PS00651"/>
    </source>
</evidence>
<dbReference type="InterPro" id="IPR009027">
    <property type="entry name" value="Ribosomal_bL9/RNase_H1_N"/>
</dbReference>
<evidence type="ECO:0000313" key="9">
    <source>
        <dbReference type="EMBL" id="VFP77951.1"/>
    </source>
</evidence>
<evidence type="ECO:0000256" key="4">
    <source>
        <dbReference type="ARBA" id="ARBA00022980"/>
    </source>
</evidence>
<proteinExistence type="inferred from homology"/>
<accession>A0A451CXU2</accession>
<protein>
    <recommendedName>
        <fullName evidence="6 7">Large ribosomal subunit protein bL9</fullName>
    </recommendedName>
</protein>
<comment type="similarity">
    <text evidence="1 7">Belongs to the bacterial ribosomal protein bL9 family.</text>
</comment>
<dbReference type="HAMAP" id="MF_00503">
    <property type="entry name" value="Ribosomal_bL9"/>
    <property type="match status" value="1"/>
</dbReference>
<dbReference type="Gene3D" id="3.10.430.100">
    <property type="entry name" value="Ribosomal protein L9, C-terminal domain"/>
    <property type="match status" value="1"/>
</dbReference>
<dbReference type="NCBIfam" id="TIGR00158">
    <property type="entry name" value="L9"/>
    <property type="match status" value="1"/>
</dbReference>
<name>A0A451CXU2_9GAMM</name>
<dbReference type="SUPFAM" id="SSF55658">
    <property type="entry name" value="L9 N-domain-like"/>
    <property type="match status" value="1"/>
</dbReference>
<dbReference type="GO" id="GO:1990904">
    <property type="term" value="C:ribonucleoprotein complex"/>
    <property type="evidence" value="ECO:0007669"/>
    <property type="project" value="UniProtKB-KW"/>
</dbReference>
<dbReference type="AlphaFoldDB" id="A0A451CXU2"/>
<dbReference type="PROSITE" id="PS00651">
    <property type="entry name" value="RIBOSOMAL_L9"/>
    <property type="match status" value="1"/>
</dbReference>
<evidence type="ECO:0000256" key="3">
    <source>
        <dbReference type="ARBA" id="ARBA00022884"/>
    </source>
</evidence>
<dbReference type="InterPro" id="IPR020069">
    <property type="entry name" value="Ribosomal_bL9_C"/>
</dbReference>
<dbReference type="Gene3D" id="3.40.5.10">
    <property type="entry name" value="Ribosomal protein L9, N-terminal domain"/>
    <property type="match status" value="1"/>
</dbReference>
<keyword evidence="3 7" id="KW-0694">RNA-binding</keyword>
<dbReference type="InterPro" id="IPR036935">
    <property type="entry name" value="Ribosomal_bL9_N_sf"/>
</dbReference>
<evidence type="ECO:0000256" key="2">
    <source>
        <dbReference type="ARBA" id="ARBA00022730"/>
    </source>
</evidence>
<dbReference type="GO" id="GO:0005840">
    <property type="term" value="C:ribosome"/>
    <property type="evidence" value="ECO:0007669"/>
    <property type="project" value="UniProtKB-KW"/>
</dbReference>
<gene>
    <name evidence="7 9" type="primary">rplI</name>
    <name evidence="9" type="ORF">BUCISPPS3390_380</name>
</gene>
<feature type="domain" description="Ribosomal protein L9" evidence="8">
    <location>
        <begin position="13"/>
        <end position="40"/>
    </location>
</feature>
<dbReference type="Pfam" id="PF03948">
    <property type="entry name" value="Ribosomal_L9_C"/>
    <property type="match status" value="1"/>
</dbReference>
<dbReference type="PANTHER" id="PTHR21368">
    <property type="entry name" value="50S RIBOSOMAL PROTEIN L9"/>
    <property type="match status" value="1"/>
</dbReference>
<dbReference type="GO" id="GO:0003735">
    <property type="term" value="F:structural constituent of ribosome"/>
    <property type="evidence" value="ECO:0007669"/>
    <property type="project" value="InterPro"/>
</dbReference>
<evidence type="ECO:0000313" key="10">
    <source>
        <dbReference type="Proteomes" id="UP000294466"/>
    </source>
</evidence>
<dbReference type="RefSeq" id="WP_154060952.1">
    <property type="nucleotide sequence ID" value="NZ_LR217692.1"/>
</dbReference>
<dbReference type="Pfam" id="PF01281">
    <property type="entry name" value="Ribosomal_L9_N"/>
    <property type="match status" value="1"/>
</dbReference>
<reference evidence="9 10" key="1">
    <citation type="submission" date="2019-02" db="EMBL/GenBank/DDBJ databases">
        <authorList>
            <person name="Manzano-Marin A."/>
            <person name="Manzano-Marin A."/>
        </authorList>
    </citation>
    <scope>NUCLEOTIDE SEQUENCE [LARGE SCALE GENOMIC DNA]</scope>
    <source>
        <strain evidence="9 10">BuCisplendens/pseudotsugae</strain>
    </source>
</reference>
<dbReference type="Proteomes" id="UP000294466">
    <property type="component" value="Chromosome"/>
</dbReference>
<dbReference type="GO" id="GO:0006412">
    <property type="term" value="P:translation"/>
    <property type="evidence" value="ECO:0007669"/>
    <property type="project" value="UniProtKB-UniRule"/>
</dbReference>
<dbReference type="InterPro" id="IPR036791">
    <property type="entry name" value="Ribosomal_bL9_C_sf"/>
</dbReference>
<dbReference type="GO" id="GO:0019843">
    <property type="term" value="F:rRNA binding"/>
    <property type="evidence" value="ECO:0007669"/>
    <property type="project" value="UniProtKB-UniRule"/>
</dbReference>